<keyword evidence="2" id="KW-0812">Transmembrane</keyword>
<dbReference type="PRINTS" id="PR00081">
    <property type="entry name" value="GDHRDH"/>
</dbReference>
<dbReference type="GO" id="GO:0015996">
    <property type="term" value="P:chlorophyll catabolic process"/>
    <property type="evidence" value="ECO:0007669"/>
    <property type="project" value="TreeGrafter"/>
</dbReference>
<dbReference type="Gene3D" id="3.40.50.720">
    <property type="entry name" value="NAD(P)-binding Rossmann-like Domain"/>
    <property type="match status" value="1"/>
</dbReference>
<keyword evidence="4" id="KW-1185">Reference proteome</keyword>
<dbReference type="GO" id="GO:0034256">
    <property type="term" value="F:chlorophyll(ide) b reductase activity"/>
    <property type="evidence" value="ECO:0007669"/>
    <property type="project" value="TreeGrafter"/>
</dbReference>
<sequence>MQRRTAANPHAGSRTCAATSPDISVHFQARKKLSSKRATALCRARDDDSVASTSGRSNLMTQLLRGPRPDLFQAHPKMRQLHHILRGNHSHLRGLERPLGIVVIPAYVWGTVSSLLGLHLALPVLSGAAVGGLFAAMNRFCNRRVWPAPRQPITVVITGGSRGLGKALAREFLAAGDRVLITSRTQEAVDLAVSELREEVAAGTLGTRGSVDDEEDAGSGKSHPQVVGVACDVSEPAAVAAVEAAALGAFGRVDAWVNNAAYSGSFQAMLEQRDEQIEQVVHTNLLGTLLCTRQAISLFGRQCGGGHVFNMDGAGADGFPTPNYAAYGATKAGITHLTATLQRELAGTPVRLHTVSPGMILTDLLLEGATTANKQAFNILCEHPETVAAFLVPRIKSAVAREASGTYTRYLTPTSALMRLATAPARLGRFFDGSGRAVYPSERDRILGRHAKVTARRQAAARRQNGGLALAYNLSVLAGVLVMLAEAPMLRG</sequence>
<dbReference type="PANTHER" id="PTHR24314">
    <property type="entry name" value="NON-SPECIFIC LIPID TRANSFER PROTEIN-RELATED"/>
    <property type="match status" value="1"/>
</dbReference>
<dbReference type="PANTHER" id="PTHR24314:SF21">
    <property type="entry name" value="CHLOROPHYLL(IDE) B REDUCTASE NYC1, CHLOROPLASTIC-RELATED"/>
    <property type="match status" value="1"/>
</dbReference>
<dbReference type="InterPro" id="IPR052625">
    <property type="entry name" value="Chl_b_Red"/>
</dbReference>
<evidence type="ECO:0008006" key="5">
    <source>
        <dbReference type="Google" id="ProtNLM"/>
    </source>
</evidence>
<dbReference type="InterPro" id="IPR020904">
    <property type="entry name" value="Sc_DH/Rdtase_CS"/>
</dbReference>
<evidence type="ECO:0000256" key="2">
    <source>
        <dbReference type="SAM" id="Phobius"/>
    </source>
</evidence>
<name>A0A8J4ASZ4_9CHLO</name>
<feature type="region of interest" description="Disordered" evidence="1">
    <location>
        <begin position="204"/>
        <end position="224"/>
    </location>
</feature>
<dbReference type="InterPro" id="IPR036291">
    <property type="entry name" value="NAD(P)-bd_dom_sf"/>
</dbReference>
<evidence type="ECO:0000256" key="1">
    <source>
        <dbReference type="SAM" id="MobiDB-lite"/>
    </source>
</evidence>
<organism evidence="3 4">
    <name type="scientific">Volvox africanus</name>
    <dbReference type="NCBI Taxonomy" id="51714"/>
    <lineage>
        <taxon>Eukaryota</taxon>
        <taxon>Viridiplantae</taxon>
        <taxon>Chlorophyta</taxon>
        <taxon>core chlorophytes</taxon>
        <taxon>Chlorophyceae</taxon>
        <taxon>CS clade</taxon>
        <taxon>Chlamydomonadales</taxon>
        <taxon>Volvocaceae</taxon>
        <taxon>Volvox</taxon>
    </lineage>
</organism>
<dbReference type="GO" id="GO:0010304">
    <property type="term" value="P:PSII associated light-harvesting complex II catabolic process"/>
    <property type="evidence" value="ECO:0007669"/>
    <property type="project" value="TreeGrafter"/>
</dbReference>
<feature type="transmembrane region" description="Helical" evidence="2">
    <location>
        <begin position="99"/>
        <end position="118"/>
    </location>
</feature>
<dbReference type="PROSITE" id="PS00061">
    <property type="entry name" value="ADH_SHORT"/>
    <property type="match status" value="1"/>
</dbReference>
<dbReference type="EMBL" id="BNCO01000004">
    <property type="protein sequence ID" value="GIL47244.1"/>
    <property type="molecule type" value="Genomic_DNA"/>
</dbReference>
<evidence type="ECO:0000313" key="4">
    <source>
        <dbReference type="Proteomes" id="UP000747399"/>
    </source>
</evidence>
<gene>
    <name evidence="3" type="ORF">Vafri_4109</name>
</gene>
<reference evidence="3" key="1">
    <citation type="journal article" date="2021" name="Proc. Natl. Acad. Sci. U.S.A.">
        <title>Three genomes in the algal genus Volvox reveal the fate of a haploid sex-determining region after a transition to homothallism.</title>
        <authorList>
            <person name="Yamamoto K."/>
            <person name="Hamaji T."/>
            <person name="Kawai-Toyooka H."/>
            <person name="Matsuzaki R."/>
            <person name="Takahashi F."/>
            <person name="Nishimura Y."/>
            <person name="Kawachi M."/>
            <person name="Noguchi H."/>
            <person name="Minakuchi Y."/>
            <person name="Umen J.G."/>
            <person name="Toyoda A."/>
            <person name="Nozaki H."/>
        </authorList>
    </citation>
    <scope>NUCLEOTIDE SEQUENCE</scope>
    <source>
        <strain evidence="3">NIES-3780</strain>
    </source>
</reference>
<accession>A0A8J4ASZ4</accession>
<dbReference type="CDD" id="cd05233">
    <property type="entry name" value="SDR_c"/>
    <property type="match status" value="1"/>
</dbReference>
<dbReference type="Pfam" id="PF00106">
    <property type="entry name" value="adh_short"/>
    <property type="match status" value="2"/>
</dbReference>
<evidence type="ECO:0000313" key="3">
    <source>
        <dbReference type="EMBL" id="GIL47244.1"/>
    </source>
</evidence>
<keyword evidence="2" id="KW-0472">Membrane</keyword>
<protein>
    <recommendedName>
        <fullName evidence="5">Chlorophyll b reductase</fullName>
    </recommendedName>
</protein>
<proteinExistence type="predicted"/>
<dbReference type="AlphaFoldDB" id="A0A8J4ASZ4"/>
<comment type="caution">
    <text evidence="3">The sequence shown here is derived from an EMBL/GenBank/DDBJ whole genome shotgun (WGS) entry which is preliminary data.</text>
</comment>
<feature type="transmembrane region" description="Helical" evidence="2">
    <location>
        <begin position="466"/>
        <end position="485"/>
    </location>
</feature>
<feature type="transmembrane region" description="Helical" evidence="2">
    <location>
        <begin position="124"/>
        <end position="141"/>
    </location>
</feature>
<dbReference type="Proteomes" id="UP000747399">
    <property type="component" value="Unassembled WGS sequence"/>
</dbReference>
<dbReference type="InterPro" id="IPR002347">
    <property type="entry name" value="SDR_fam"/>
</dbReference>
<keyword evidence="2" id="KW-1133">Transmembrane helix</keyword>
<dbReference type="SUPFAM" id="SSF51735">
    <property type="entry name" value="NAD(P)-binding Rossmann-fold domains"/>
    <property type="match status" value="1"/>
</dbReference>